<keyword evidence="3" id="KW-0614">Plasmid</keyword>
<dbReference type="InterPro" id="IPR000281">
    <property type="entry name" value="HTH_RpiR"/>
</dbReference>
<gene>
    <name evidence="3" type="ordered locus">Pden_4675</name>
</gene>
<geneLocation type="plasmid" evidence="4">
    <name>pPD1222</name>
</geneLocation>
<dbReference type="eggNOG" id="COG1737">
    <property type="taxonomic scope" value="Bacteria"/>
</dbReference>
<dbReference type="OrthoDB" id="3574600at2"/>
<dbReference type="Gene3D" id="3.40.50.10490">
    <property type="entry name" value="Glucose-6-phosphate isomerase like protein, domain 1"/>
    <property type="match status" value="1"/>
</dbReference>
<evidence type="ECO:0000313" key="3">
    <source>
        <dbReference type="EMBL" id="ABL72736.1"/>
    </source>
</evidence>
<dbReference type="GO" id="GO:0097367">
    <property type="term" value="F:carbohydrate derivative binding"/>
    <property type="evidence" value="ECO:0007669"/>
    <property type="project" value="InterPro"/>
</dbReference>
<evidence type="ECO:0000259" key="2">
    <source>
        <dbReference type="PROSITE" id="PS51464"/>
    </source>
</evidence>
<dbReference type="KEGG" id="pde:Pden_4675"/>
<protein>
    <submittedName>
        <fullName evidence="3">Transcriptional regulator, RpiR family</fullName>
    </submittedName>
</protein>
<organism evidence="3 4">
    <name type="scientific">Paracoccus denitrificans (strain Pd 1222)</name>
    <dbReference type="NCBI Taxonomy" id="318586"/>
    <lineage>
        <taxon>Bacteria</taxon>
        <taxon>Pseudomonadati</taxon>
        <taxon>Pseudomonadota</taxon>
        <taxon>Alphaproteobacteria</taxon>
        <taxon>Rhodobacterales</taxon>
        <taxon>Paracoccaceae</taxon>
        <taxon>Paracoccus</taxon>
    </lineage>
</organism>
<dbReference type="PANTHER" id="PTHR30514:SF18">
    <property type="entry name" value="RPIR-FAMILY TRANSCRIPTIONAL REGULATOR"/>
    <property type="match status" value="1"/>
</dbReference>
<dbReference type="InterPro" id="IPR001347">
    <property type="entry name" value="SIS_dom"/>
</dbReference>
<dbReference type="HOGENOM" id="CLU_055769_1_4_5"/>
<evidence type="ECO:0000259" key="1">
    <source>
        <dbReference type="PROSITE" id="PS51071"/>
    </source>
</evidence>
<dbReference type="GO" id="GO:0003677">
    <property type="term" value="F:DNA binding"/>
    <property type="evidence" value="ECO:0007669"/>
    <property type="project" value="InterPro"/>
</dbReference>
<proteinExistence type="predicted"/>
<dbReference type="SUPFAM" id="SSF46689">
    <property type="entry name" value="Homeodomain-like"/>
    <property type="match status" value="1"/>
</dbReference>
<sequence>MDILATRRLLDVAEGAGIKRFVLASSPSIHADGTDRPDVAGKARDLFSERYERRRDRLSPAFQRVAGYIDANRLAVLTSSAIEIARAAGTSDATVIRTVQALGFAGLQELRRELAAGLGQRTTPADNLKRTLDDAEEQIDAAVDNLLDVYAAGLEVLRSAGFRENLMKALSALNDARRIFVFGIGPTAHIAAYFAARLRRKGRQQQVIDRTGAGLADQLLELAPGDAVVMLAYGSLYKEANATLAEARRLRLPVILISDSAQSELSSRAQVVLAVPRGRNDRFALHGVTVFCLEMLLLGLAAGDSEKALAALADLERLRQVLRSGRKIMSADSEDE</sequence>
<dbReference type="CDD" id="cd04795">
    <property type="entry name" value="SIS"/>
    <property type="match status" value="1"/>
</dbReference>
<dbReference type="AlphaFoldDB" id="A1BB42"/>
<accession>A1BB42</accession>
<dbReference type="Pfam" id="PF01418">
    <property type="entry name" value="HTH_6"/>
    <property type="match status" value="1"/>
</dbReference>
<evidence type="ECO:0000313" key="4">
    <source>
        <dbReference type="Proteomes" id="UP000000361"/>
    </source>
</evidence>
<name>A1BB42_PARDP</name>
<dbReference type="Pfam" id="PF01380">
    <property type="entry name" value="SIS"/>
    <property type="match status" value="1"/>
</dbReference>
<dbReference type="GO" id="GO:1901135">
    <property type="term" value="P:carbohydrate derivative metabolic process"/>
    <property type="evidence" value="ECO:0007669"/>
    <property type="project" value="InterPro"/>
</dbReference>
<dbReference type="InterPro" id="IPR009057">
    <property type="entry name" value="Homeodomain-like_sf"/>
</dbReference>
<reference evidence="4" key="1">
    <citation type="submission" date="2006-12" db="EMBL/GenBank/DDBJ databases">
        <title>Complete sequence of plasmid 1 of Paracoccus denitrificans PD1222.</title>
        <authorList>
            <person name="Copeland A."/>
            <person name="Lucas S."/>
            <person name="Lapidus A."/>
            <person name="Barry K."/>
            <person name="Detter J.C."/>
            <person name="Glavina del Rio T."/>
            <person name="Hammon N."/>
            <person name="Israni S."/>
            <person name="Dalin E."/>
            <person name="Tice H."/>
            <person name="Pitluck S."/>
            <person name="Munk A.C."/>
            <person name="Brettin T."/>
            <person name="Bruce D."/>
            <person name="Han C."/>
            <person name="Tapia R."/>
            <person name="Gilna P."/>
            <person name="Schmutz J."/>
            <person name="Larimer F."/>
            <person name="Land M."/>
            <person name="Hauser L."/>
            <person name="Kyrpides N."/>
            <person name="Lykidis A."/>
            <person name="Spiro S."/>
            <person name="Richardson D.J."/>
            <person name="Moir J.W.B."/>
            <person name="Ferguson S.J."/>
            <person name="van Spanning R.J.M."/>
            <person name="Richardson P."/>
        </authorList>
    </citation>
    <scope>NUCLEOTIDE SEQUENCE [LARGE SCALE GENOMIC DNA]</scope>
    <source>
        <strain evidence="4">Pd 1222</strain>
        <plasmid evidence="4">pPD1222</plasmid>
    </source>
</reference>
<dbReference type="PANTHER" id="PTHR30514">
    <property type="entry name" value="GLUCOKINASE"/>
    <property type="match status" value="1"/>
</dbReference>
<dbReference type="GO" id="GO:0003700">
    <property type="term" value="F:DNA-binding transcription factor activity"/>
    <property type="evidence" value="ECO:0007669"/>
    <property type="project" value="InterPro"/>
</dbReference>
<dbReference type="Gene3D" id="1.10.10.10">
    <property type="entry name" value="Winged helix-like DNA-binding domain superfamily/Winged helix DNA-binding domain"/>
    <property type="match status" value="1"/>
</dbReference>
<dbReference type="EnsemblBacteria" id="ABL72736">
    <property type="protein sequence ID" value="ABL72736"/>
    <property type="gene ID" value="Pden_4675"/>
</dbReference>
<dbReference type="InterPro" id="IPR036388">
    <property type="entry name" value="WH-like_DNA-bd_sf"/>
</dbReference>
<dbReference type="EMBL" id="CP000491">
    <property type="protein sequence ID" value="ABL72736.1"/>
    <property type="molecule type" value="Genomic_DNA"/>
</dbReference>
<dbReference type="InterPro" id="IPR046348">
    <property type="entry name" value="SIS_dom_sf"/>
</dbReference>
<feature type="domain" description="HTH rpiR-type" evidence="1">
    <location>
        <begin position="45"/>
        <end position="121"/>
    </location>
</feature>
<dbReference type="PROSITE" id="PS51464">
    <property type="entry name" value="SIS"/>
    <property type="match status" value="1"/>
</dbReference>
<dbReference type="PROSITE" id="PS51071">
    <property type="entry name" value="HTH_RPIR"/>
    <property type="match status" value="1"/>
</dbReference>
<dbReference type="RefSeq" id="WP_011750895.1">
    <property type="nucleotide sequence ID" value="NC_008688.1"/>
</dbReference>
<dbReference type="Proteomes" id="UP000000361">
    <property type="component" value="Chromosome 1"/>
</dbReference>
<dbReference type="GeneID" id="93454698"/>
<dbReference type="SUPFAM" id="SSF53697">
    <property type="entry name" value="SIS domain"/>
    <property type="match status" value="1"/>
</dbReference>
<dbReference type="InterPro" id="IPR047640">
    <property type="entry name" value="RpiR-like"/>
</dbReference>
<feature type="domain" description="SIS" evidence="2">
    <location>
        <begin position="169"/>
        <end position="306"/>
    </location>
</feature>
<keyword evidence="4" id="KW-1185">Reference proteome</keyword>